<evidence type="ECO:0000313" key="5">
    <source>
        <dbReference type="EMBL" id="QIV66893.1"/>
    </source>
</evidence>
<sequence length="249" mass="28005">MGAYVSIPSTTSSAAATTSPPPMQQQQQQQQKTAADSQHQRNAAATGVKLFSVCGTQWPRTLFDAEHFHSDKCYRVEYEHGREFGYAVYEMPKCTVAANPRDTIDFVNRTTQELVAQMDKGIISTEEMQLLIEINTQYRNKMWAGDSSRMVSPLTYGSQHVIYGVSHLCGSLLRKLSGLRFFVYDPKSQSLTVRLVVKEDEDANGHHHRQQQTPRTHHTHRRSELVLDTRGGGYGPASSKSTSHRSTPY</sequence>
<feature type="region of interest" description="Disordered" evidence="1">
    <location>
        <begin position="201"/>
        <end position="249"/>
    </location>
</feature>
<name>K7PCC5_CYHV2</name>
<dbReference type="Proteomes" id="UP000101183">
    <property type="component" value="Segment"/>
</dbReference>
<dbReference type="Proteomes" id="UP000142765">
    <property type="component" value="Segment"/>
</dbReference>
<dbReference type="EMBL" id="MN593216">
    <property type="protein sequence ID" value="QIV66893.1"/>
    <property type="molecule type" value="Genomic_DNA"/>
</dbReference>
<evidence type="ECO:0000256" key="1">
    <source>
        <dbReference type="SAM" id="MobiDB-lite"/>
    </source>
</evidence>
<feature type="compositionally biased region" description="Polar residues" evidence="1">
    <location>
        <begin position="238"/>
        <end position="249"/>
    </location>
</feature>
<feature type="region of interest" description="Disordered" evidence="1">
    <location>
        <begin position="1"/>
        <end position="41"/>
    </location>
</feature>
<reference evidence="7" key="5">
    <citation type="journal article" date="2022" name="Can. J. Microbiol.">
        <title>Characterization and Prevalence of A New Fatal Genotype CyHV-2 in Mainland China.</title>
        <authorList>
            <person name="Li L."/>
            <person name="Luo Y."/>
            <person name="Gao Z."/>
            <person name="Huang J."/>
            <person name="Zheng X."/>
            <person name="Nie H."/>
            <person name="Zhang J."/>
            <person name="Lin L."/>
            <person name="Yuan J."/>
        </authorList>
    </citation>
    <scope>NUCLEOTIDE SEQUENCE [LARGE SCALE GENOMIC DNA]</scope>
</reference>
<reference evidence="3" key="2">
    <citation type="journal article" date="2015" name="Can. J. Microbiol.">
        <title>Characterization and Prevalence of A New Fatal Genotype CyHV-2 in Mainland China.</title>
        <authorList>
            <person name="Li L."/>
            <person name="Luo Y."/>
            <person name="Gao Z."/>
            <person name="Huang J."/>
            <person name="Zheng X."/>
            <person name="Nie H."/>
            <person name="Zhang J."/>
            <person name="Lin L."/>
            <person name="Yuan J."/>
        </authorList>
    </citation>
    <scope>NUCLEOTIDE SEQUENCE [LARGE SCALE GENOMIC DNA]</scope>
    <source>
        <strain evidence="3">SY-C1</strain>
    </source>
</reference>
<evidence type="ECO:0000313" key="2">
    <source>
        <dbReference type="EMBL" id="AFJ20507.1"/>
    </source>
</evidence>
<accession>K7PCC5</accession>
<dbReference type="GeneID" id="14011314"/>
<gene>
    <name evidence="2" type="ORF">CyHV2_ORF77</name>
</gene>
<dbReference type="EMBL" id="KM200722">
    <property type="protein sequence ID" value="AKC02023.1"/>
    <property type="molecule type" value="Genomic_DNA"/>
</dbReference>
<proteinExistence type="predicted"/>
<reference evidence="2 6" key="1">
    <citation type="journal article" date="2013" name="J. Virol.">
        <title>Comparative genomics of carp herpesviruses.</title>
        <authorList>
            <person name="Davison A.J."/>
            <person name="Kurobe T."/>
            <person name="Gatherer D."/>
            <person name="Cunningham C."/>
            <person name="Korf I."/>
            <person name="Fukuda H."/>
            <person name="Hedrick R.P."/>
            <person name="Waltzek T.B."/>
        </authorList>
    </citation>
    <scope>NUCLEOTIDE SEQUENCE [LARGE SCALE GENOMIC DNA]</scope>
    <source>
        <strain evidence="2">ST-J1</strain>
    </source>
</reference>
<dbReference type="RefSeq" id="YP_007003896.1">
    <property type="nucleotide sequence ID" value="NC_019495.1"/>
</dbReference>
<feature type="compositionally biased region" description="Low complexity" evidence="1">
    <location>
        <begin position="8"/>
        <end position="37"/>
    </location>
</feature>
<evidence type="ECO:0000313" key="3">
    <source>
        <dbReference type="EMBL" id="AKC02023.1"/>
    </source>
</evidence>
<reference evidence="5" key="4">
    <citation type="submission" date="2019-10" db="EMBL/GenBank/DDBJ databases">
        <title>The complete genome of Cyprinid herpesvirus 2, a new strain isolated from Allogynogenetic crucian carp.</title>
        <authorList>
            <person name="Jiang Y."/>
            <person name="Wang H."/>
            <person name="Lu L."/>
        </authorList>
    </citation>
    <scope>NUCLEOTIDE SEQUENCE</scope>
    <source>
        <strain evidence="5">YC-01</strain>
    </source>
</reference>
<organism evidence="2 6">
    <name type="scientific">Cyprinid herpesvirus 2</name>
    <name type="common">CyHV-2</name>
    <dbReference type="NCBI Taxonomy" id="317878"/>
    <lineage>
        <taxon>Viruses</taxon>
        <taxon>Duplodnaviria</taxon>
        <taxon>Heunggongvirae</taxon>
        <taxon>Peploviricota</taxon>
        <taxon>Herviviricetes</taxon>
        <taxon>Herpesvirales</taxon>
        <taxon>Alloherpesviridae</taxon>
        <taxon>Cyvirus</taxon>
        <taxon>Cyvirus cyprinidallo2</taxon>
    </lineage>
</organism>
<evidence type="ECO:0000313" key="6">
    <source>
        <dbReference type="Proteomes" id="UP000101183"/>
    </source>
</evidence>
<evidence type="ECO:0000313" key="4">
    <source>
        <dbReference type="EMBL" id="AMB21646.1"/>
    </source>
</evidence>
<evidence type="ECO:0000313" key="8">
    <source>
        <dbReference type="Proteomes" id="UP000142765"/>
    </source>
</evidence>
<reference evidence="4 8" key="3">
    <citation type="submission" date="2015-08" db="EMBL/GenBank/DDBJ databases">
        <authorList>
            <person name="Babu N.S."/>
            <person name="Beckwith C.J."/>
            <person name="Beseler K.G."/>
            <person name="Brison A."/>
            <person name="Carone J.V."/>
            <person name="Caskin T.P."/>
            <person name="Diamond M."/>
            <person name="Durham M.E."/>
            <person name="Foxe J.M."/>
            <person name="Go M."/>
            <person name="Henderson B.A."/>
            <person name="Jones I.B."/>
            <person name="McGettigan J.A."/>
            <person name="Micheletti S.J."/>
            <person name="Nasrallah M.E."/>
            <person name="Ortiz D."/>
            <person name="Piller C.R."/>
            <person name="Privatt S.R."/>
            <person name="Schneider S.L."/>
            <person name="Sharp S."/>
            <person name="Smith T.C."/>
            <person name="Stanton J.D."/>
            <person name="Ullery H.E."/>
            <person name="Wilson R.J."/>
            <person name="Serrano M.G."/>
            <person name="Buck G."/>
            <person name="Lee V."/>
            <person name="Wang Y."/>
            <person name="Carvalho R."/>
            <person name="Voegtly L."/>
            <person name="Shi R."/>
            <person name="Duckworth R."/>
            <person name="Johnson A."/>
            <person name="Loviza R."/>
            <person name="Walstead R."/>
            <person name="Shah Z."/>
            <person name="Kiflezghi M."/>
            <person name="Wade K."/>
            <person name="Ball S.L."/>
            <person name="Bradley K.W."/>
            <person name="Asai D.J."/>
            <person name="Bowman C.A."/>
            <person name="Russell D.A."/>
            <person name="Pope W.H."/>
            <person name="Jacobs-Sera D."/>
            <person name="Hendrix R.W."/>
            <person name="Hatfull G.F."/>
        </authorList>
    </citation>
    <scope>NUCLEOTIDE SEQUENCE [LARGE SCALE GENOMIC DNA]</scope>
    <source>
        <strain evidence="4">SY</strain>
    </source>
</reference>
<dbReference type="EMBL" id="JQ815364">
    <property type="protein sequence ID" value="AFJ20507.1"/>
    <property type="molecule type" value="Genomic_DNA"/>
</dbReference>
<keyword evidence="6" id="KW-1185">Reference proteome</keyword>
<feature type="compositionally biased region" description="Basic residues" evidence="1">
    <location>
        <begin position="206"/>
        <end position="221"/>
    </location>
</feature>
<evidence type="ECO:0000313" key="7">
    <source>
        <dbReference type="Proteomes" id="UP000126788"/>
    </source>
</evidence>
<dbReference type="EMBL" id="KT387800">
    <property type="protein sequence ID" value="AMB21646.1"/>
    <property type="molecule type" value="Genomic_DNA"/>
</dbReference>
<dbReference type="OrthoDB" id="16751at10239"/>
<dbReference type="Proteomes" id="UP000126788">
    <property type="component" value="Genome"/>
</dbReference>
<dbReference type="KEGG" id="vg:14011314"/>
<protein>
    <submittedName>
        <fullName evidence="2 4">ORF77</fullName>
    </submittedName>
</protein>